<dbReference type="EMBL" id="JACHJQ010000003">
    <property type="protein sequence ID" value="MBB4906626.1"/>
    <property type="molecule type" value="Genomic_DNA"/>
</dbReference>
<organism evidence="2 3">
    <name type="scientific">Actinophytocola algeriensis</name>
    <dbReference type="NCBI Taxonomy" id="1768010"/>
    <lineage>
        <taxon>Bacteria</taxon>
        <taxon>Bacillati</taxon>
        <taxon>Actinomycetota</taxon>
        <taxon>Actinomycetes</taxon>
        <taxon>Pseudonocardiales</taxon>
        <taxon>Pseudonocardiaceae</taxon>
    </lineage>
</organism>
<dbReference type="Gene3D" id="3.10.50.40">
    <property type="match status" value="1"/>
</dbReference>
<dbReference type="Pfam" id="PF23716">
    <property type="entry name" value="DUF7158"/>
    <property type="match status" value="1"/>
</dbReference>
<evidence type="ECO:0000259" key="1">
    <source>
        <dbReference type="Pfam" id="PF13145"/>
    </source>
</evidence>
<gene>
    <name evidence="2" type="ORF">FHR82_002846</name>
</gene>
<keyword evidence="3" id="KW-1185">Reference proteome</keyword>
<accession>A0A7W7Q4K6</accession>
<keyword evidence="2" id="KW-0012">Acyltransferase</keyword>
<dbReference type="GO" id="GO:0003755">
    <property type="term" value="F:peptidyl-prolyl cis-trans isomerase activity"/>
    <property type="evidence" value="ECO:0007669"/>
    <property type="project" value="InterPro"/>
</dbReference>
<reference evidence="2 3" key="1">
    <citation type="submission" date="2020-08" db="EMBL/GenBank/DDBJ databases">
        <title>Genomic Encyclopedia of Type Strains, Phase III (KMG-III): the genomes of soil and plant-associated and newly described type strains.</title>
        <authorList>
            <person name="Whitman W."/>
        </authorList>
    </citation>
    <scope>NUCLEOTIDE SEQUENCE [LARGE SCALE GENOMIC DNA]</scope>
    <source>
        <strain evidence="2 3">CECT 8960</strain>
    </source>
</reference>
<dbReference type="AlphaFoldDB" id="A0A7W7Q4K6"/>
<dbReference type="RefSeq" id="WP_221463781.1">
    <property type="nucleotide sequence ID" value="NZ_JACHJQ010000003.1"/>
</dbReference>
<dbReference type="InterPro" id="IPR000297">
    <property type="entry name" value="PPIase_PpiC"/>
</dbReference>
<evidence type="ECO:0000313" key="2">
    <source>
        <dbReference type="EMBL" id="MBB4906626.1"/>
    </source>
</evidence>
<dbReference type="GO" id="GO:0004314">
    <property type="term" value="F:[acyl-carrier-protein] S-malonyltransferase activity"/>
    <property type="evidence" value="ECO:0007669"/>
    <property type="project" value="UniProtKB-EC"/>
</dbReference>
<comment type="caution">
    <text evidence="2">The sequence shown here is derived from an EMBL/GenBank/DDBJ whole genome shotgun (WGS) entry which is preliminary data.</text>
</comment>
<dbReference type="InterPro" id="IPR046357">
    <property type="entry name" value="PPIase_dom_sf"/>
</dbReference>
<keyword evidence="2" id="KW-0808">Transferase</keyword>
<sequence length="253" mass="27057">MTAVAWVAGDPVDVSEVDLLEAGLRSGPVGPTLPREQTREGRQLRRWLVQVLVAERLVAVEAAARGLDASDAPGLFDLAPDRAAMLGLGSVAADLLTRSPLARAVFVAVTARVTVPPDVVAEFYERNPERFRVPEERVVTHTVGGGAPRRRVLRRGQLAGPVEAAVFAATAGETAGPVRDPLGTHTVVVEEVRPARVRPLAEVRDEITAHLVAGARRRAFTAWLDRHAAAEVALAPGFEHPGDPGQPDNTHRH</sequence>
<dbReference type="EC" id="2.3.1.39" evidence="2"/>
<name>A0A7W7Q4K6_9PSEU</name>
<dbReference type="InterPro" id="IPR055582">
    <property type="entry name" value="DUF7158"/>
</dbReference>
<evidence type="ECO:0000313" key="3">
    <source>
        <dbReference type="Proteomes" id="UP000520767"/>
    </source>
</evidence>
<protein>
    <submittedName>
        <fullName evidence="2">[acyl-carrier-protein] S-malonyltransferase</fullName>
        <ecNumber evidence="2">2.3.1.39</ecNumber>
    </submittedName>
</protein>
<dbReference type="Proteomes" id="UP000520767">
    <property type="component" value="Unassembled WGS sequence"/>
</dbReference>
<feature type="domain" description="PpiC" evidence="1">
    <location>
        <begin position="156"/>
        <end position="205"/>
    </location>
</feature>
<dbReference type="Pfam" id="PF13145">
    <property type="entry name" value="Rotamase_2"/>
    <property type="match status" value="1"/>
</dbReference>
<proteinExistence type="predicted"/>